<keyword evidence="10" id="KW-1185">Reference proteome</keyword>
<dbReference type="GO" id="GO:0005737">
    <property type="term" value="C:cytoplasm"/>
    <property type="evidence" value="ECO:0007669"/>
    <property type="project" value="UniProtKB-SubCell"/>
</dbReference>
<dbReference type="AlphaFoldDB" id="A0A8J4F2P4"/>
<evidence type="ECO:0000259" key="8">
    <source>
        <dbReference type="PROSITE" id="PS51981"/>
    </source>
</evidence>
<evidence type="ECO:0000256" key="5">
    <source>
        <dbReference type="ARBA" id="ARBA00022833"/>
    </source>
</evidence>
<gene>
    <name evidence="9" type="ORF">Vafri_12729</name>
</gene>
<evidence type="ECO:0000256" key="3">
    <source>
        <dbReference type="ARBA" id="ARBA00022723"/>
    </source>
</evidence>
<evidence type="ECO:0000256" key="4">
    <source>
        <dbReference type="ARBA" id="ARBA00022771"/>
    </source>
</evidence>
<proteinExistence type="predicted"/>
<dbReference type="Pfam" id="PF20173">
    <property type="entry name" value="ZnF_RZ-type"/>
    <property type="match status" value="1"/>
</dbReference>
<protein>
    <recommendedName>
        <fullName evidence="8">RZ-type domain-containing protein</fullName>
    </recommendedName>
</protein>
<evidence type="ECO:0000313" key="9">
    <source>
        <dbReference type="EMBL" id="GIL57509.1"/>
    </source>
</evidence>
<evidence type="ECO:0000256" key="7">
    <source>
        <dbReference type="SAM" id="Coils"/>
    </source>
</evidence>
<comment type="subcellular location">
    <subcellularLocation>
        <location evidence="1">Cytoplasm</location>
    </subcellularLocation>
</comment>
<name>A0A8J4F2P4_9CHLO</name>
<dbReference type="InterPro" id="IPR046439">
    <property type="entry name" value="ZF_RZ_dom"/>
</dbReference>
<evidence type="ECO:0000256" key="6">
    <source>
        <dbReference type="ARBA" id="ARBA00022859"/>
    </source>
</evidence>
<dbReference type="Proteomes" id="UP000747399">
    <property type="component" value="Unassembled WGS sequence"/>
</dbReference>
<feature type="non-terminal residue" evidence="9">
    <location>
        <position position="336"/>
    </location>
</feature>
<keyword evidence="4" id="KW-0863">Zinc-finger</keyword>
<keyword evidence="2" id="KW-0963">Cytoplasm</keyword>
<keyword evidence="6" id="KW-0391">Immunity</keyword>
<dbReference type="GO" id="GO:0008270">
    <property type="term" value="F:zinc ion binding"/>
    <property type="evidence" value="ECO:0007669"/>
    <property type="project" value="UniProtKB-KW"/>
</dbReference>
<dbReference type="GO" id="GO:0002376">
    <property type="term" value="P:immune system process"/>
    <property type="evidence" value="ECO:0007669"/>
    <property type="project" value="UniProtKB-KW"/>
</dbReference>
<dbReference type="EMBL" id="BNCO01000028">
    <property type="protein sequence ID" value="GIL57509.1"/>
    <property type="molecule type" value="Genomic_DNA"/>
</dbReference>
<comment type="caution">
    <text evidence="9">The sequence shown here is derived from an EMBL/GenBank/DDBJ whole genome shotgun (WGS) entry which is preliminary data.</text>
</comment>
<dbReference type="PROSITE" id="PS51981">
    <property type="entry name" value="ZF_RZ"/>
    <property type="match status" value="1"/>
</dbReference>
<reference evidence="9" key="1">
    <citation type="journal article" date="2021" name="Proc. Natl. Acad. Sci. U.S.A.">
        <title>Three genomes in the algal genus Volvox reveal the fate of a haploid sex-determining region after a transition to homothallism.</title>
        <authorList>
            <person name="Yamamoto K."/>
            <person name="Hamaji T."/>
            <person name="Kawai-Toyooka H."/>
            <person name="Matsuzaki R."/>
            <person name="Takahashi F."/>
            <person name="Nishimura Y."/>
            <person name="Kawachi M."/>
            <person name="Noguchi H."/>
            <person name="Minakuchi Y."/>
            <person name="Umen J.G."/>
            <person name="Toyoda A."/>
            <person name="Nozaki H."/>
        </authorList>
    </citation>
    <scope>NUCLEOTIDE SEQUENCE</scope>
    <source>
        <strain evidence="9">NIES-3780</strain>
    </source>
</reference>
<keyword evidence="7" id="KW-0175">Coiled coil</keyword>
<accession>A0A8J4F2P4</accession>
<sequence length="336" mass="35957">AAAAAAAAALQQSLSRSLVTARQDLRELKPDNTQLCRGWCGMLQGLELYLTTIAKGLPQVGPLIRKYQEVVSTTAVAAQQSTSSHFRHRRLVTARLYQQILQRLPHQMCNRLIQGLNTYWLLVMVSAPEWINQASESQCYNSAFQLSDAAVRAGLAQLGLLQAAQSLPTEVKTMVAAAGLSAEQLGELRQAALDQARATATAALDLYTGKSGLSENGVENKAINAIRELMKQLERLTSQGEMAEIAQALMVVAAAEYGSSTAAGAMQWLSGHLYRCPNGHPYVIGNCGGAMERALCPECGQEIGGINHALQTGNARATDVLENLQLVAPESGSVSR</sequence>
<feature type="coiled-coil region" evidence="7">
    <location>
        <begin position="219"/>
        <end position="246"/>
    </location>
</feature>
<keyword evidence="3" id="KW-0479">Metal-binding</keyword>
<keyword evidence="5" id="KW-0862">Zinc</keyword>
<evidence type="ECO:0000313" key="10">
    <source>
        <dbReference type="Proteomes" id="UP000747399"/>
    </source>
</evidence>
<organism evidence="9 10">
    <name type="scientific">Volvox africanus</name>
    <dbReference type="NCBI Taxonomy" id="51714"/>
    <lineage>
        <taxon>Eukaryota</taxon>
        <taxon>Viridiplantae</taxon>
        <taxon>Chlorophyta</taxon>
        <taxon>core chlorophytes</taxon>
        <taxon>Chlorophyceae</taxon>
        <taxon>CS clade</taxon>
        <taxon>Chlamydomonadales</taxon>
        <taxon>Volvocaceae</taxon>
        <taxon>Volvox</taxon>
    </lineage>
</organism>
<feature type="domain" description="RZ-type" evidence="8">
    <location>
        <begin position="252"/>
        <end position="326"/>
    </location>
</feature>
<evidence type="ECO:0000256" key="1">
    <source>
        <dbReference type="ARBA" id="ARBA00004496"/>
    </source>
</evidence>
<evidence type="ECO:0000256" key="2">
    <source>
        <dbReference type="ARBA" id="ARBA00022490"/>
    </source>
</evidence>